<dbReference type="Proteomes" id="UP001430306">
    <property type="component" value="Unassembled WGS sequence"/>
</dbReference>
<feature type="transmembrane region" description="Helical" evidence="6">
    <location>
        <begin position="52"/>
        <end position="72"/>
    </location>
</feature>
<dbReference type="PANTHER" id="PTHR36506">
    <property type="entry name" value="PREFLAGELLIN PEPTIDASE"/>
    <property type="match status" value="1"/>
</dbReference>
<keyword evidence="2" id="KW-1003">Cell membrane</keyword>
<dbReference type="EC" id="3.4.23.43" evidence="8"/>
<accession>A0ABS8NI48</accession>
<keyword evidence="5 6" id="KW-0472">Membrane</keyword>
<evidence type="ECO:0000256" key="4">
    <source>
        <dbReference type="ARBA" id="ARBA00022989"/>
    </source>
</evidence>
<dbReference type="RefSeq" id="WP_230274145.1">
    <property type="nucleotide sequence ID" value="NZ_JAJKFW010000023.1"/>
</dbReference>
<evidence type="ECO:0000256" key="5">
    <source>
        <dbReference type="ARBA" id="ARBA00023136"/>
    </source>
</evidence>
<comment type="caution">
    <text evidence="8">The sequence shown here is derived from an EMBL/GenBank/DDBJ whole genome shotgun (WGS) entry which is preliminary data.</text>
</comment>
<comment type="subcellular location">
    <subcellularLocation>
        <location evidence="1">Cell membrane</location>
        <topology evidence="1">Multi-pass membrane protein</topology>
    </subcellularLocation>
</comment>
<keyword evidence="8" id="KW-0378">Hydrolase</keyword>
<dbReference type="InterPro" id="IPR000045">
    <property type="entry name" value="Prepilin_IV_endopep_pep"/>
</dbReference>
<dbReference type="Gene3D" id="1.20.120.1220">
    <property type="match status" value="1"/>
</dbReference>
<proteinExistence type="predicted"/>
<evidence type="ECO:0000256" key="6">
    <source>
        <dbReference type="SAM" id="Phobius"/>
    </source>
</evidence>
<dbReference type="InterPro" id="IPR052218">
    <property type="entry name" value="Preflagellin_Peptidase"/>
</dbReference>
<keyword evidence="9" id="KW-1185">Reference proteome</keyword>
<evidence type="ECO:0000256" key="2">
    <source>
        <dbReference type="ARBA" id="ARBA00022475"/>
    </source>
</evidence>
<dbReference type="EMBL" id="JAJKFW010000023">
    <property type="protein sequence ID" value="MCC9643206.1"/>
    <property type="molecule type" value="Genomic_DNA"/>
</dbReference>
<feature type="transmembrane region" description="Helical" evidence="6">
    <location>
        <begin position="121"/>
        <end position="140"/>
    </location>
</feature>
<dbReference type="Pfam" id="PF01478">
    <property type="entry name" value="Peptidase_A24"/>
    <property type="match status" value="1"/>
</dbReference>
<evidence type="ECO:0000313" key="9">
    <source>
        <dbReference type="Proteomes" id="UP001430306"/>
    </source>
</evidence>
<evidence type="ECO:0000256" key="1">
    <source>
        <dbReference type="ARBA" id="ARBA00004651"/>
    </source>
</evidence>
<reference evidence="8" key="1">
    <citation type="submission" date="2021-11" db="EMBL/GenBank/DDBJ databases">
        <title>Genome sequence.</title>
        <authorList>
            <person name="Sun Q."/>
        </authorList>
    </citation>
    <scope>NUCLEOTIDE SEQUENCE</scope>
    <source>
        <strain evidence="8">JC740</strain>
    </source>
</reference>
<dbReference type="GO" id="GO:0004190">
    <property type="term" value="F:aspartic-type endopeptidase activity"/>
    <property type="evidence" value="ECO:0007669"/>
    <property type="project" value="UniProtKB-EC"/>
</dbReference>
<organism evidence="8 9">
    <name type="scientific">Rhodopirellula halodulae</name>
    <dbReference type="NCBI Taxonomy" id="2894198"/>
    <lineage>
        <taxon>Bacteria</taxon>
        <taxon>Pseudomonadati</taxon>
        <taxon>Planctomycetota</taxon>
        <taxon>Planctomycetia</taxon>
        <taxon>Pirellulales</taxon>
        <taxon>Pirellulaceae</taxon>
        <taxon>Rhodopirellula</taxon>
    </lineage>
</organism>
<evidence type="ECO:0000259" key="7">
    <source>
        <dbReference type="Pfam" id="PF01478"/>
    </source>
</evidence>
<protein>
    <submittedName>
        <fullName evidence="8">Prepilin peptidase</fullName>
        <ecNumber evidence="8">3.4.23.43</ecNumber>
    </submittedName>
</protein>
<evidence type="ECO:0000256" key="3">
    <source>
        <dbReference type="ARBA" id="ARBA00022692"/>
    </source>
</evidence>
<feature type="transmembrane region" description="Helical" evidence="6">
    <location>
        <begin position="92"/>
        <end position="114"/>
    </location>
</feature>
<evidence type="ECO:0000313" key="8">
    <source>
        <dbReference type="EMBL" id="MCC9643206.1"/>
    </source>
</evidence>
<sequence>MFAVIAIITSSLLLLASLHDLRTREIPDWISILIGTIAIVSSLLGWLGLSIAWVLVGGLTGLLIAYALFHFAKLGGGDGKLIVSLGLLVGPVGLLIVLFWMAMAGGVLSLIAMLRGQRDYAYVPAILFGFIGYIAFVSFYC</sequence>
<keyword evidence="4 6" id="KW-1133">Transmembrane helix</keyword>
<feature type="transmembrane region" description="Helical" evidence="6">
    <location>
        <begin position="28"/>
        <end position="47"/>
    </location>
</feature>
<dbReference type="PANTHER" id="PTHR36506:SF1">
    <property type="entry name" value="PREFLAGELLIN PEPTIDASE"/>
    <property type="match status" value="1"/>
</dbReference>
<gene>
    <name evidence="8" type="ORF">LOC71_13055</name>
</gene>
<name>A0ABS8NI48_9BACT</name>
<keyword evidence="3 6" id="KW-0812">Transmembrane</keyword>
<feature type="domain" description="Prepilin type IV endopeptidase peptidase" evidence="7">
    <location>
        <begin position="8"/>
        <end position="109"/>
    </location>
</feature>